<evidence type="ECO:0000256" key="7">
    <source>
        <dbReference type="ARBA" id="ARBA00023274"/>
    </source>
</evidence>
<sequence length="918" mass="101454">MKIKAISRSVEAYQPPGANAQKLPRNLDPAQHPMERAREYTKALNAVKLERMHAAPFIGQMGSGHVEGVYSMAKDPNSLKHMASASADGVIKAFDLTSRAEIWQTKSAHSNIVRSLCWTKDGKLLSAAADKTIKLWDPYNTPGDSPPISSWLGTNGFLSLSHHRTRNAFAASSSSSEIAIYDLERQSAAPEVLRWPNATDSINCVSFNQVEQSVLGSTGDDRSIVLWDVRTAMPLTKTTMTFTCNSLAWNPMEAFNFVVGSEDHNCYMFDMRKMDRALNVFKGHVAAVMSVEFSPTGEELVSGSYDRTVRIWNRDQGHSRDMYHTKRMQRVFSTMFSPDSKYVLSGSDDGNVRVWRSNATDRSGIRSAKQRQALEYNEALVERYSHMPEVRRIKKHRHLPKVIKKAGEIKNIELSSIKRREENERRHTKKQFERRKGEREKQILARENLTAALTGAGSRLVWPWKMGGCQGLRGVLVVVPPGVSRGSCHQGGAPRTLGHRFNASGPSTCDEFPPERQAPLVAQSRFGCALLRLIFSSYTARPLAPPPRPLPPAILPQTSAMEYPRPPQSDSWFAPLSLDLLVKVFKITFFHPFVSWIIPLCFRAQALRWDAPPMLVSIAWACFITVCWIAQAVNLRIAYGLPREVDLTEEVIVITGGASGLGLLIAEVYGMRGATVAVLDVNDMENGEARGVTFYKCDVTDKAQVARVAAQIERDLGTPTVLINNAAIVKGKSLLDLEFEEIEKSITTNLTAHFYTLKTFLPPMIRGGNGGTIVTMSSVLGHLGAASLTDYAAAKAGVTALHKSLTAELAASHPEIRTILVEPGQLSTPLFYGVQTPHAFVAPVVEPVDVCKEVIAAIDAGKSAHVAMPLYARWIHWYNVLPVAVQQIARKVARVDTSMQTFIGRQERGMSEKNGSLI</sequence>
<dbReference type="InterPro" id="IPR007287">
    <property type="entry name" value="Sof1"/>
</dbReference>
<keyword evidence="7" id="KW-0687">Ribonucleoprotein</keyword>
<feature type="domain" description="Sof1-like protein" evidence="11">
    <location>
        <begin position="357"/>
        <end position="443"/>
    </location>
</feature>
<dbReference type="PROSITE" id="PS50082">
    <property type="entry name" value="WD_REPEATS_2"/>
    <property type="match status" value="4"/>
</dbReference>
<evidence type="ECO:0000256" key="2">
    <source>
        <dbReference type="ARBA" id="ARBA00005649"/>
    </source>
</evidence>
<evidence type="ECO:0000256" key="5">
    <source>
        <dbReference type="ARBA" id="ARBA00022737"/>
    </source>
</evidence>
<comment type="subcellular location">
    <subcellularLocation>
        <location evidence="1">Nucleus</location>
        <location evidence="1">Nucleolus</location>
    </subcellularLocation>
</comment>
<dbReference type="FunFam" id="2.130.10.10:FF:000657">
    <property type="entry name" value="U3 small nucleolar RNA associated protein"/>
    <property type="match status" value="1"/>
</dbReference>
<dbReference type="Pfam" id="PF04158">
    <property type="entry name" value="Sof1"/>
    <property type="match status" value="1"/>
</dbReference>
<dbReference type="PRINTS" id="PR00080">
    <property type="entry name" value="SDRFAMILY"/>
</dbReference>
<dbReference type="SMART" id="SM00320">
    <property type="entry name" value="WD40"/>
    <property type="match status" value="7"/>
</dbReference>
<reference evidence="12" key="1">
    <citation type="journal article" date="2021" name="Mol. Plant Microbe Interact.">
        <title>Complete Genome Sequence of the Plant-Pathogenic Fungus Colletotrichum lupini.</title>
        <authorList>
            <person name="Baroncelli R."/>
            <person name="Pensec F."/>
            <person name="Da Lio D."/>
            <person name="Boufleur T."/>
            <person name="Vicente I."/>
            <person name="Sarrocco S."/>
            <person name="Picot A."/>
            <person name="Baraldi E."/>
            <person name="Sukno S."/>
            <person name="Thon M."/>
            <person name="Le Floch G."/>
        </authorList>
    </citation>
    <scope>NUCLEOTIDE SEQUENCE</scope>
    <source>
        <strain evidence="12">IMI 504893</strain>
    </source>
</reference>
<keyword evidence="4 9" id="KW-0853">WD repeat</keyword>
<protein>
    <recommendedName>
        <fullName evidence="3">DDB1- and CUL4-associated factor 13</fullName>
    </recommendedName>
    <alternativeName>
        <fullName evidence="8">WD repeat and SOF domain-containing protein 1</fullName>
    </alternativeName>
</protein>
<evidence type="ECO:0000256" key="8">
    <source>
        <dbReference type="ARBA" id="ARBA00032239"/>
    </source>
</evidence>
<dbReference type="KEGG" id="clup:CLUP02_01341"/>
<accession>A0A9Q8SC63</accession>
<evidence type="ECO:0000256" key="6">
    <source>
        <dbReference type="ARBA" id="ARBA00023242"/>
    </source>
</evidence>
<evidence type="ECO:0000256" key="4">
    <source>
        <dbReference type="ARBA" id="ARBA00022574"/>
    </source>
</evidence>
<dbReference type="PRINTS" id="PR00081">
    <property type="entry name" value="GDHRDH"/>
</dbReference>
<dbReference type="PANTHER" id="PTHR22851:SF0">
    <property type="entry name" value="DDB1- AND CUL4-ASSOCIATED FACTOR 13"/>
    <property type="match status" value="1"/>
</dbReference>
<evidence type="ECO:0000313" key="12">
    <source>
        <dbReference type="EMBL" id="UQC74689.1"/>
    </source>
</evidence>
<evidence type="ECO:0000256" key="3">
    <source>
        <dbReference type="ARBA" id="ARBA00021762"/>
    </source>
</evidence>
<dbReference type="InterPro" id="IPR001680">
    <property type="entry name" value="WD40_rpt"/>
</dbReference>
<dbReference type="InterPro" id="IPR002347">
    <property type="entry name" value="SDR_fam"/>
</dbReference>
<dbReference type="InterPro" id="IPR020472">
    <property type="entry name" value="WD40_PAC1"/>
</dbReference>
<dbReference type="CDD" id="cd05339">
    <property type="entry name" value="17beta-HSDXI-like_SDR_c"/>
    <property type="match status" value="1"/>
</dbReference>
<name>A0A9Q8SC63_9PEZI</name>
<dbReference type="Proteomes" id="UP000830671">
    <property type="component" value="Chromosome 1"/>
</dbReference>
<dbReference type="InterPro" id="IPR036291">
    <property type="entry name" value="NAD(P)-bd_dom_sf"/>
</dbReference>
<feature type="repeat" description="WD" evidence="9">
    <location>
        <begin position="195"/>
        <end position="237"/>
    </location>
</feature>
<evidence type="ECO:0000256" key="10">
    <source>
        <dbReference type="SAM" id="MobiDB-lite"/>
    </source>
</evidence>
<dbReference type="Pfam" id="PF00400">
    <property type="entry name" value="WD40"/>
    <property type="match status" value="4"/>
</dbReference>
<dbReference type="GeneID" id="73335392"/>
<dbReference type="PANTHER" id="PTHR22851">
    <property type="entry name" value="U3 SMALL NUCLEOLAR RNA U3 SNORNA ASSOCIATED PROTEIN"/>
    <property type="match status" value="1"/>
</dbReference>
<dbReference type="InterPro" id="IPR019775">
    <property type="entry name" value="WD40_repeat_CS"/>
</dbReference>
<feature type="repeat" description="WD" evidence="9">
    <location>
        <begin position="281"/>
        <end position="322"/>
    </location>
</feature>
<organism evidence="12 13">
    <name type="scientific">Colletotrichum lupini</name>
    <dbReference type="NCBI Taxonomy" id="145971"/>
    <lineage>
        <taxon>Eukaryota</taxon>
        <taxon>Fungi</taxon>
        <taxon>Dikarya</taxon>
        <taxon>Ascomycota</taxon>
        <taxon>Pezizomycotina</taxon>
        <taxon>Sordariomycetes</taxon>
        <taxon>Hypocreomycetidae</taxon>
        <taxon>Glomerellales</taxon>
        <taxon>Glomerellaceae</taxon>
        <taxon>Colletotrichum</taxon>
        <taxon>Colletotrichum acutatum species complex</taxon>
    </lineage>
</organism>
<dbReference type="GO" id="GO:0000462">
    <property type="term" value="P:maturation of SSU-rRNA from tricistronic rRNA transcript (SSU-rRNA, 5.8S rRNA, LSU-rRNA)"/>
    <property type="evidence" value="ECO:0007669"/>
    <property type="project" value="TreeGrafter"/>
</dbReference>
<gene>
    <name evidence="12" type="ORF">CLUP02_01341</name>
</gene>
<dbReference type="InterPro" id="IPR036322">
    <property type="entry name" value="WD40_repeat_dom_sf"/>
</dbReference>
<dbReference type="PROSITE" id="PS00678">
    <property type="entry name" value="WD_REPEATS_1"/>
    <property type="match status" value="1"/>
</dbReference>
<dbReference type="Gene3D" id="2.130.10.10">
    <property type="entry name" value="YVTN repeat-like/Quinoprotein amine dehydrogenase"/>
    <property type="match status" value="2"/>
</dbReference>
<proteinExistence type="inferred from homology"/>
<keyword evidence="6" id="KW-0539">Nucleus</keyword>
<keyword evidence="13" id="KW-1185">Reference proteome</keyword>
<dbReference type="RefSeq" id="XP_049136339.1">
    <property type="nucleotide sequence ID" value="XM_049280382.1"/>
</dbReference>
<dbReference type="InterPro" id="IPR015943">
    <property type="entry name" value="WD40/YVTN_repeat-like_dom_sf"/>
</dbReference>
<dbReference type="Gene3D" id="3.40.50.720">
    <property type="entry name" value="NAD(P)-binding Rossmann-like Domain"/>
    <property type="match status" value="1"/>
</dbReference>
<dbReference type="Pfam" id="PF00106">
    <property type="entry name" value="adh_short"/>
    <property type="match status" value="1"/>
</dbReference>
<dbReference type="SUPFAM" id="SSF50978">
    <property type="entry name" value="WD40 repeat-like"/>
    <property type="match status" value="1"/>
</dbReference>
<dbReference type="AlphaFoldDB" id="A0A9Q8SC63"/>
<evidence type="ECO:0000256" key="1">
    <source>
        <dbReference type="ARBA" id="ARBA00004604"/>
    </source>
</evidence>
<dbReference type="SUPFAM" id="SSF51735">
    <property type="entry name" value="NAD(P)-binding Rossmann-fold domains"/>
    <property type="match status" value="1"/>
</dbReference>
<comment type="similarity">
    <text evidence="2">Belongs to the WD repeat DCAF13/WDSOF1 family.</text>
</comment>
<evidence type="ECO:0000313" key="13">
    <source>
        <dbReference type="Proteomes" id="UP000830671"/>
    </source>
</evidence>
<keyword evidence="5" id="KW-0677">Repeat</keyword>
<feature type="repeat" description="WD" evidence="9">
    <location>
        <begin position="106"/>
        <end position="137"/>
    </location>
</feature>
<dbReference type="EMBL" id="CP019471">
    <property type="protein sequence ID" value="UQC74689.1"/>
    <property type="molecule type" value="Genomic_DNA"/>
</dbReference>
<feature type="repeat" description="WD" evidence="9">
    <location>
        <begin position="324"/>
        <end position="355"/>
    </location>
</feature>
<evidence type="ECO:0000256" key="9">
    <source>
        <dbReference type="PROSITE-ProRule" id="PRU00221"/>
    </source>
</evidence>
<dbReference type="GO" id="GO:0032040">
    <property type="term" value="C:small-subunit processome"/>
    <property type="evidence" value="ECO:0007669"/>
    <property type="project" value="TreeGrafter"/>
</dbReference>
<feature type="region of interest" description="Disordered" evidence="10">
    <location>
        <begin position="420"/>
        <end position="439"/>
    </location>
</feature>
<dbReference type="InterPro" id="IPR051733">
    <property type="entry name" value="WD_repeat_DCAF13/WDSOF1"/>
</dbReference>
<dbReference type="PRINTS" id="PR00320">
    <property type="entry name" value="GPROTEINBRPT"/>
</dbReference>
<dbReference type="PROSITE" id="PS50294">
    <property type="entry name" value="WD_REPEATS_REGION"/>
    <property type="match status" value="3"/>
</dbReference>
<evidence type="ECO:0000259" key="11">
    <source>
        <dbReference type="Pfam" id="PF04158"/>
    </source>
</evidence>
<dbReference type="CDD" id="cd00200">
    <property type="entry name" value="WD40"/>
    <property type="match status" value="1"/>
</dbReference>